<dbReference type="AlphaFoldDB" id="A0A650AG41"/>
<name>A0A650AG41_9PEZI</name>
<sequence>MNVEEAPPPPLSFFKKKPLSLKERGGGGGHHPSRTAFSLGRRPWEKFFLIKKERDPPIKRIITGTSFIPCMCQEYLKVWKGMVTGYFGPGYFGSCRNTKKRSLRILYGGQNKGLLCYNIGGSAAYRPQKNKYIPNGFPFLVLHAVLLFQRPPPEEGETHPSLSERDATWVIYTWACMQACMSPAYMKGRPPFGWGDTIPE</sequence>
<organism evidence="1">
    <name type="scientific">Morchella importuna</name>
    <dbReference type="NCBI Taxonomy" id="1174673"/>
    <lineage>
        <taxon>Eukaryota</taxon>
        <taxon>Fungi</taxon>
        <taxon>Dikarya</taxon>
        <taxon>Ascomycota</taxon>
        <taxon>Pezizomycotina</taxon>
        <taxon>Pezizomycetes</taxon>
        <taxon>Pezizales</taxon>
        <taxon>Morchellaceae</taxon>
        <taxon>Morchella</taxon>
    </lineage>
</organism>
<gene>
    <name evidence="1" type="primary">orf200</name>
</gene>
<keyword evidence="1" id="KW-0496">Mitochondrion</keyword>
<proteinExistence type="predicted"/>
<accession>A0A650AG41</accession>
<dbReference type="GeneID" id="42906051"/>
<dbReference type="EMBL" id="MK527108">
    <property type="protein sequence ID" value="QGN66728.1"/>
    <property type="molecule type" value="Genomic_DNA"/>
</dbReference>
<evidence type="ECO:0000313" key="1">
    <source>
        <dbReference type="EMBL" id="QGN66728.1"/>
    </source>
</evidence>
<reference evidence="1" key="1">
    <citation type="submission" date="2019-02" db="EMBL/GenBank/DDBJ databases">
        <title>The largest mitochondrial genome of Morchella importuna (272.2 kb) among fungi reservoir of numerous mitochondrial ORFs, repeatitive sequences and nuclear genome horizontal transfer.</title>
        <authorList>
            <person name="Liu W."/>
            <person name="Bian Y."/>
        </authorList>
    </citation>
    <scope>NUCLEOTIDE SEQUENCE</scope>
</reference>
<protein>
    <submittedName>
        <fullName evidence="1">Uncharacterized protein</fullName>
    </submittedName>
</protein>
<dbReference type="RefSeq" id="YP_009722326.1">
    <property type="nucleotide sequence ID" value="NC_045397.1"/>
</dbReference>
<geneLocation type="mitochondrion" evidence="1"/>